<keyword evidence="2" id="KW-0378">Hydrolase</keyword>
<sequence>MIAGRQEKIRAELEAGTGAAIGMAVDQSGIRTGLRLWFDDLDDRHGPVVEMKPFGMRGYRVTLGFGKFAGEVIRQIQAAGPDDVGLARALVNSIEETVDLDLSGQPRSDWVIDSGAFRITATARGLVADPDEAVTLVSRDIVVPLMAAMAELIGYDVIVEEEAEEAAYEGAILVSTVRRRERNPRNRLLCIRLHGERCQCCGFEPKSFYGEIGGIIEVHHLEALSLLDTPRPYDPATDLVPLCPNCHRAVHTRRPVPFSLEDVRKHMRTSGWKGGSE</sequence>
<dbReference type="Proteomes" id="UP000228948">
    <property type="component" value="Chromosome"/>
</dbReference>
<reference evidence="2 3" key="1">
    <citation type="submission" date="2017-11" db="EMBL/GenBank/DDBJ databases">
        <title>Revised Sequence and Annotation of the Rhodobaca barguzinensis strain alga05 Genome.</title>
        <authorList>
            <person name="Kopejtka K."/>
            <person name="Tomasch J.M."/>
            <person name="Bunk B."/>
            <person name="Koblizek M."/>
        </authorList>
    </citation>
    <scope>NUCLEOTIDE SEQUENCE [LARGE SCALE GENOMIC DNA]</scope>
    <source>
        <strain evidence="3">alga05</strain>
    </source>
</reference>
<dbReference type="GO" id="GO:0004519">
    <property type="term" value="F:endonuclease activity"/>
    <property type="evidence" value="ECO:0007669"/>
    <property type="project" value="UniProtKB-KW"/>
</dbReference>
<gene>
    <name evidence="2" type="ORF">BG454_03780</name>
</gene>
<keyword evidence="3" id="KW-1185">Reference proteome</keyword>
<evidence type="ECO:0000313" key="3">
    <source>
        <dbReference type="Proteomes" id="UP000228948"/>
    </source>
</evidence>
<dbReference type="GO" id="GO:0008270">
    <property type="term" value="F:zinc ion binding"/>
    <property type="evidence" value="ECO:0007669"/>
    <property type="project" value="InterPro"/>
</dbReference>
<accession>A0A2K8KE58</accession>
<dbReference type="Pfam" id="PF01844">
    <property type="entry name" value="HNH"/>
    <property type="match status" value="1"/>
</dbReference>
<keyword evidence="2" id="KW-0255">Endonuclease</keyword>
<dbReference type="InterPro" id="IPR002711">
    <property type="entry name" value="HNH"/>
</dbReference>
<protein>
    <submittedName>
        <fullName evidence="2">HNH endonuclease</fullName>
    </submittedName>
</protein>
<proteinExistence type="predicted"/>
<feature type="domain" description="HNH" evidence="1">
    <location>
        <begin position="198"/>
        <end position="253"/>
    </location>
</feature>
<dbReference type="STRING" id="441209.GCA_001870665_00460"/>
<dbReference type="AlphaFoldDB" id="A0A2K8KE58"/>
<evidence type="ECO:0000259" key="1">
    <source>
        <dbReference type="Pfam" id="PF01844"/>
    </source>
</evidence>
<name>A0A2K8KE58_9RHOB</name>
<keyword evidence="2" id="KW-0540">Nuclease</keyword>
<dbReference type="InterPro" id="IPR003615">
    <property type="entry name" value="HNH_nuc"/>
</dbReference>
<dbReference type="CDD" id="cd00085">
    <property type="entry name" value="HNHc"/>
    <property type="match status" value="1"/>
</dbReference>
<organism evidence="2 3">
    <name type="scientific">Roseinatronobacter bogoriensis subsp. barguzinensis</name>
    <dbReference type="NCBI Taxonomy" id="441209"/>
    <lineage>
        <taxon>Bacteria</taxon>
        <taxon>Pseudomonadati</taxon>
        <taxon>Pseudomonadota</taxon>
        <taxon>Alphaproteobacteria</taxon>
        <taxon>Rhodobacterales</taxon>
        <taxon>Paracoccaceae</taxon>
        <taxon>Roseinatronobacter</taxon>
    </lineage>
</organism>
<dbReference type="GO" id="GO:0003676">
    <property type="term" value="F:nucleic acid binding"/>
    <property type="evidence" value="ECO:0007669"/>
    <property type="project" value="InterPro"/>
</dbReference>
<dbReference type="Gene3D" id="1.10.30.50">
    <property type="match status" value="1"/>
</dbReference>
<dbReference type="EMBL" id="CP024899">
    <property type="protein sequence ID" value="ATX65058.1"/>
    <property type="molecule type" value="Genomic_DNA"/>
</dbReference>
<dbReference type="OrthoDB" id="9802640at2"/>
<dbReference type="KEGG" id="rbg:BG454_03780"/>
<evidence type="ECO:0000313" key="2">
    <source>
        <dbReference type="EMBL" id="ATX65058.1"/>
    </source>
</evidence>